<dbReference type="STRING" id="147828.A0A4V3SEP0"/>
<name>A0A4V3SEP0_OPIFE</name>
<dbReference type="EMBL" id="SJOL01006491">
    <property type="protein sequence ID" value="TGZ65294.1"/>
    <property type="molecule type" value="Genomic_DNA"/>
</dbReference>
<proteinExistence type="predicted"/>
<evidence type="ECO:0000313" key="2">
    <source>
        <dbReference type="Proteomes" id="UP000308267"/>
    </source>
</evidence>
<protein>
    <submittedName>
        <fullName evidence="1">Uncharacterized protein</fullName>
    </submittedName>
</protein>
<reference evidence="1 2" key="1">
    <citation type="journal article" date="2019" name="BMC Genomics">
        <title>New insights from Opisthorchis felineus genome: update on genomics of the epidemiologically important liver flukes.</title>
        <authorList>
            <person name="Ershov N.I."/>
            <person name="Mordvinov V.A."/>
            <person name="Prokhortchouk E.B."/>
            <person name="Pakharukova M.Y."/>
            <person name="Gunbin K.V."/>
            <person name="Ustyantsev K."/>
            <person name="Genaev M.A."/>
            <person name="Blinov A.G."/>
            <person name="Mazur A."/>
            <person name="Boulygina E."/>
            <person name="Tsygankova S."/>
            <person name="Khrameeva E."/>
            <person name="Chekanov N."/>
            <person name="Fan G."/>
            <person name="Xiao A."/>
            <person name="Zhang H."/>
            <person name="Xu X."/>
            <person name="Yang H."/>
            <person name="Solovyev V."/>
            <person name="Lee S.M."/>
            <person name="Liu X."/>
            <person name="Afonnikov D.A."/>
            <person name="Skryabin K.G."/>
        </authorList>
    </citation>
    <scope>NUCLEOTIDE SEQUENCE [LARGE SCALE GENOMIC DNA]</scope>
    <source>
        <strain evidence="1">AK-0245</strain>
        <tissue evidence="1">Whole organism</tissue>
    </source>
</reference>
<accession>A0A4V3SEP0</accession>
<organism evidence="1 2">
    <name type="scientific">Opisthorchis felineus</name>
    <dbReference type="NCBI Taxonomy" id="147828"/>
    <lineage>
        <taxon>Eukaryota</taxon>
        <taxon>Metazoa</taxon>
        <taxon>Spiralia</taxon>
        <taxon>Lophotrochozoa</taxon>
        <taxon>Platyhelminthes</taxon>
        <taxon>Trematoda</taxon>
        <taxon>Digenea</taxon>
        <taxon>Opisthorchiida</taxon>
        <taxon>Opisthorchiata</taxon>
        <taxon>Opisthorchiidae</taxon>
        <taxon>Opisthorchis</taxon>
    </lineage>
</organism>
<comment type="caution">
    <text evidence="1">The sequence shown here is derived from an EMBL/GenBank/DDBJ whole genome shotgun (WGS) entry which is preliminary data.</text>
</comment>
<dbReference type="AlphaFoldDB" id="A0A4V3SEP0"/>
<sequence length="53" mass="6374">MRAMYSLERRIKFHRMVQHSRMNQTPLGKMPFDYRGILLSVLFLRNLAVAQNH</sequence>
<gene>
    <name evidence="1" type="ORF">CRM22_005920</name>
</gene>
<dbReference type="OrthoDB" id="427030at2759"/>
<keyword evidence="2" id="KW-1185">Reference proteome</keyword>
<dbReference type="Proteomes" id="UP000308267">
    <property type="component" value="Unassembled WGS sequence"/>
</dbReference>
<feature type="non-terminal residue" evidence="1">
    <location>
        <position position="53"/>
    </location>
</feature>
<evidence type="ECO:0000313" key="1">
    <source>
        <dbReference type="EMBL" id="TGZ65294.1"/>
    </source>
</evidence>